<sequence>MIKKFIHQFASPKTYLFQVTRAYPYIFVTSILIYIISIFWGLFLTPEDFVQGNSYRIIYLHVPASFISQALYGGMAIASAIFLIWKVKLSAYLVKSIAPIGAMTTFIALISGSIWGIPTWGTWWAWDARIVSTLILFIMYLGLISLHDSFANYEKADKFLAVLVLVGSVNIPIIKMSVEWWSTLHQSASITISDKPTIDPSMLYPLFGSMIGFTGIVVCLVILSSKLHIFVREKNKSWIKDYV</sequence>
<evidence type="ECO:0000256" key="3">
    <source>
        <dbReference type="ARBA" id="ARBA00005840"/>
    </source>
</evidence>
<evidence type="ECO:0000256" key="1">
    <source>
        <dbReference type="ARBA" id="ARBA00002442"/>
    </source>
</evidence>
<evidence type="ECO:0000256" key="5">
    <source>
        <dbReference type="ARBA" id="ARBA00022692"/>
    </source>
</evidence>
<keyword evidence="7 9" id="KW-1133">Transmembrane helix</keyword>
<evidence type="ECO:0000256" key="6">
    <source>
        <dbReference type="ARBA" id="ARBA00022748"/>
    </source>
</evidence>
<dbReference type="Proteomes" id="UP000315782">
    <property type="component" value="Unassembled WGS sequence"/>
</dbReference>
<keyword evidence="5 9" id="KW-0812">Transmembrane</keyword>
<feature type="transmembrane region" description="Helical" evidence="9">
    <location>
        <begin position="159"/>
        <end position="182"/>
    </location>
</feature>
<evidence type="ECO:0000256" key="7">
    <source>
        <dbReference type="ARBA" id="ARBA00022989"/>
    </source>
</evidence>
<dbReference type="GO" id="GO:0015232">
    <property type="term" value="F:heme transmembrane transporter activity"/>
    <property type="evidence" value="ECO:0007669"/>
    <property type="project" value="InterPro"/>
</dbReference>
<dbReference type="InterPro" id="IPR003557">
    <property type="entry name" value="Cyt_c_biogenesis_CcmC"/>
</dbReference>
<evidence type="ECO:0000256" key="9">
    <source>
        <dbReference type="RuleBase" id="RU364092"/>
    </source>
</evidence>
<dbReference type="EMBL" id="SHBI01000017">
    <property type="protein sequence ID" value="RZO20565.1"/>
    <property type="molecule type" value="Genomic_DNA"/>
</dbReference>
<organism evidence="11 12">
    <name type="scientific">SAR86 cluster bacterium</name>
    <dbReference type="NCBI Taxonomy" id="2030880"/>
    <lineage>
        <taxon>Bacteria</taxon>
        <taxon>Pseudomonadati</taxon>
        <taxon>Pseudomonadota</taxon>
        <taxon>Gammaproteobacteria</taxon>
        <taxon>SAR86 cluster</taxon>
    </lineage>
</organism>
<feature type="transmembrane region" description="Helical" evidence="9">
    <location>
        <begin position="202"/>
        <end position="223"/>
    </location>
</feature>
<dbReference type="GO" id="GO:0020037">
    <property type="term" value="F:heme binding"/>
    <property type="evidence" value="ECO:0007669"/>
    <property type="project" value="InterPro"/>
</dbReference>
<evidence type="ECO:0000259" key="10">
    <source>
        <dbReference type="Pfam" id="PF01578"/>
    </source>
</evidence>
<feature type="domain" description="Cytochrome c assembly protein" evidence="10">
    <location>
        <begin position="19"/>
        <end position="185"/>
    </location>
</feature>
<evidence type="ECO:0000256" key="8">
    <source>
        <dbReference type="ARBA" id="ARBA00023136"/>
    </source>
</evidence>
<keyword evidence="9" id="KW-0813">Transport</keyword>
<keyword evidence="8 9" id="KW-0472">Membrane</keyword>
<dbReference type="AlphaFoldDB" id="A0A520MH65"/>
<feature type="transmembrane region" description="Helical" evidence="9">
    <location>
        <begin position="22"/>
        <end position="44"/>
    </location>
</feature>
<dbReference type="PRINTS" id="PR01386">
    <property type="entry name" value="CCMCBIOGNSIS"/>
</dbReference>
<gene>
    <name evidence="9" type="primary">ccmC</name>
    <name evidence="11" type="ORF">EVA96_02780</name>
</gene>
<comment type="subcellular location">
    <subcellularLocation>
        <location evidence="9">Cell inner membrane</location>
    </subcellularLocation>
    <subcellularLocation>
        <location evidence="2">Membrane</location>
        <topology evidence="2">Multi-pass membrane protein</topology>
    </subcellularLocation>
</comment>
<keyword evidence="9" id="KW-1003">Cell membrane</keyword>
<name>A0A520MH65_9GAMM</name>
<reference evidence="11 12" key="1">
    <citation type="submission" date="2019-02" db="EMBL/GenBank/DDBJ databases">
        <title>Prokaryotic population dynamics and viral predation in marine succession experiment using metagenomics: the confinement effect.</title>
        <authorList>
            <person name="Haro-Moreno J.M."/>
            <person name="Rodriguez-Valera F."/>
            <person name="Lopez-Perez M."/>
        </authorList>
    </citation>
    <scope>NUCLEOTIDE SEQUENCE [LARGE SCALE GENOMIC DNA]</scope>
    <source>
        <strain evidence="11">MED-G163</strain>
    </source>
</reference>
<feature type="transmembrane region" description="Helical" evidence="9">
    <location>
        <begin position="123"/>
        <end position="147"/>
    </location>
</feature>
<dbReference type="NCBIfam" id="TIGR01191">
    <property type="entry name" value="ccmC"/>
    <property type="match status" value="1"/>
</dbReference>
<comment type="function">
    <text evidence="1 9">Required for the export of heme to the periplasm for the biogenesis of c-type cytochromes.</text>
</comment>
<dbReference type="GO" id="GO:0005886">
    <property type="term" value="C:plasma membrane"/>
    <property type="evidence" value="ECO:0007669"/>
    <property type="project" value="UniProtKB-SubCell"/>
</dbReference>
<dbReference type="PANTHER" id="PTHR30071">
    <property type="entry name" value="HEME EXPORTER PROTEIN C"/>
    <property type="match status" value="1"/>
</dbReference>
<evidence type="ECO:0000256" key="2">
    <source>
        <dbReference type="ARBA" id="ARBA00004141"/>
    </source>
</evidence>
<comment type="similarity">
    <text evidence="3 9">Belongs to the CcmC/CycZ/HelC family.</text>
</comment>
<proteinExistence type="inferred from homology"/>
<protein>
    <recommendedName>
        <fullName evidence="4 9">Heme exporter protein C</fullName>
    </recommendedName>
    <alternativeName>
        <fullName evidence="9">Cytochrome c-type biogenesis protein</fullName>
    </alternativeName>
</protein>
<dbReference type="GO" id="GO:0017004">
    <property type="term" value="P:cytochrome complex assembly"/>
    <property type="evidence" value="ECO:0007669"/>
    <property type="project" value="UniProtKB-KW"/>
</dbReference>
<accession>A0A520MH65</accession>
<dbReference type="InterPro" id="IPR002541">
    <property type="entry name" value="Cyt_c_assembly"/>
</dbReference>
<keyword evidence="9" id="KW-0997">Cell inner membrane</keyword>
<dbReference type="InterPro" id="IPR045062">
    <property type="entry name" value="Cyt_c_biogenesis_CcsA/CcmC"/>
</dbReference>
<dbReference type="PANTHER" id="PTHR30071:SF1">
    <property type="entry name" value="CYTOCHROME B_B6 PROTEIN-RELATED"/>
    <property type="match status" value="1"/>
</dbReference>
<evidence type="ECO:0000313" key="12">
    <source>
        <dbReference type="Proteomes" id="UP000315782"/>
    </source>
</evidence>
<evidence type="ECO:0000313" key="11">
    <source>
        <dbReference type="EMBL" id="RZO20565.1"/>
    </source>
</evidence>
<evidence type="ECO:0000256" key="4">
    <source>
        <dbReference type="ARBA" id="ARBA00016463"/>
    </source>
</evidence>
<dbReference type="Pfam" id="PF01578">
    <property type="entry name" value="Cytochrom_C_asm"/>
    <property type="match status" value="1"/>
</dbReference>
<feature type="transmembrane region" description="Helical" evidence="9">
    <location>
        <begin position="97"/>
        <end position="117"/>
    </location>
</feature>
<keyword evidence="6 9" id="KW-0201">Cytochrome c-type biogenesis</keyword>
<comment type="caution">
    <text evidence="11">The sequence shown here is derived from an EMBL/GenBank/DDBJ whole genome shotgun (WGS) entry which is preliminary data.</text>
</comment>
<feature type="transmembrane region" description="Helical" evidence="9">
    <location>
        <begin position="64"/>
        <end position="85"/>
    </location>
</feature>